<proteinExistence type="predicted"/>
<accession>A0A0C9UPF8</accession>
<gene>
    <name evidence="2" type="ORF">M422DRAFT_30261</name>
</gene>
<dbReference type="AlphaFoldDB" id="A0A0C9UPF8"/>
<feature type="compositionally biased region" description="Polar residues" evidence="1">
    <location>
        <begin position="412"/>
        <end position="421"/>
    </location>
</feature>
<feature type="compositionally biased region" description="Basic and acidic residues" evidence="1">
    <location>
        <begin position="434"/>
        <end position="443"/>
    </location>
</feature>
<sequence length="771" mass="86875">MEWNLVQDLGLLLRTRHTATQLIGTGQQQIPYETLCQEANGNPGDYIFATMWNCTWLVAQRWIGTTPENDVEVNVYLETAASLGRAYNVVVQNPYTWREMLYTGNYSVMSGLMPEDDSVVESDANGIAHIGFDHSSFYGIADFPNGYSSQAVAPRSARESRDTTQALGGFAPFGRAPYESEMLNHLRREGTNASIQGAITVSRRIAQLPPSPRITPVHLVQPAPSRHVSAHVLEQNLLQLTTDGRDISGGQMDSQISEHGYAPFRDHHPLEPAYSNEPQFHDTYRILNEQNEGETLINIGITTPKHSNYAHGEINGRDTPVPPAEFPDLDINESEEDDELPDNGDTTPKYSINRAGGRTTRSDIPILPLEEEDFAAMEHALENSPVSDLSQLSHPLELQSPVLEEQPLSGRVNHSTFSPYSSPAHPNRSISVPHLEESERDDAASPQPSRLPVDLRNALHDSNSLWEGLEHILREPRRDEINAIADELIAMASEGQYGVAISFLQYTFALWQALSTQRTLVGLESLGVSISAQLRAIFHTFKVESNDLDPILNLIRFIFLLEKRSKRLFDLFDNLPRTCMLSLHILSGAIFPEKRHSWTMAGRIVDSLTQILSLIETESPNSDSVTAEQFLRYLRDYCESLIMQIFRMPVHERGESCIFILKLLVNLWRSRITTTIFPIQRLSVILRKIYQETLAIDRPLAALLILAAYPGLRFERNKNTSAAIIMNYYPSLLVMRIRRTIHGGADEDKFKMVVKSMENVTRNLHDFILEM</sequence>
<feature type="compositionally biased region" description="Acidic residues" evidence="1">
    <location>
        <begin position="327"/>
        <end position="342"/>
    </location>
</feature>
<dbReference type="Proteomes" id="UP000054279">
    <property type="component" value="Unassembled WGS sequence"/>
</dbReference>
<feature type="region of interest" description="Disordered" evidence="1">
    <location>
        <begin position="308"/>
        <end position="365"/>
    </location>
</feature>
<feature type="region of interest" description="Disordered" evidence="1">
    <location>
        <begin position="405"/>
        <end position="452"/>
    </location>
</feature>
<evidence type="ECO:0000256" key="1">
    <source>
        <dbReference type="SAM" id="MobiDB-lite"/>
    </source>
</evidence>
<reference evidence="2 3" key="1">
    <citation type="submission" date="2014-06" db="EMBL/GenBank/DDBJ databases">
        <title>Evolutionary Origins and Diversification of the Mycorrhizal Mutualists.</title>
        <authorList>
            <consortium name="DOE Joint Genome Institute"/>
            <consortium name="Mycorrhizal Genomics Consortium"/>
            <person name="Kohler A."/>
            <person name="Kuo A."/>
            <person name="Nagy L.G."/>
            <person name="Floudas D."/>
            <person name="Copeland A."/>
            <person name="Barry K.W."/>
            <person name="Cichocki N."/>
            <person name="Veneault-Fourrey C."/>
            <person name="LaButti K."/>
            <person name="Lindquist E.A."/>
            <person name="Lipzen A."/>
            <person name="Lundell T."/>
            <person name="Morin E."/>
            <person name="Murat C."/>
            <person name="Riley R."/>
            <person name="Ohm R."/>
            <person name="Sun H."/>
            <person name="Tunlid A."/>
            <person name="Henrissat B."/>
            <person name="Grigoriev I.V."/>
            <person name="Hibbett D.S."/>
            <person name="Martin F."/>
        </authorList>
    </citation>
    <scope>NUCLEOTIDE SEQUENCE [LARGE SCALE GENOMIC DNA]</scope>
    <source>
        <strain evidence="2 3">SS14</strain>
    </source>
</reference>
<evidence type="ECO:0000313" key="3">
    <source>
        <dbReference type="Proteomes" id="UP000054279"/>
    </source>
</evidence>
<protein>
    <submittedName>
        <fullName evidence="2">Uncharacterized protein</fullName>
    </submittedName>
</protein>
<dbReference type="HOGENOM" id="CLU_362541_0_0_1"/>
<name>A0A0C9UPF8_SPHS4</name>
<organism evidence="2 3">
    <name type="scientific">Sphaerobolus stellatus (strain SS14)</name>
    <dbReference type="NCBI Taxonomy" id="990650"/>
    <lineage>
        <taxon>Eukaryota</taxon>
        <taxon>Fungi</taxon>
        <taxon>Dikarya</taxon>
        <taxon>Basidiomycota</taxon>
        <taxon>Agaricomycotina</taxon>
        <taxon>Agaricomycetes</taxon>
        <taxon>Phallomycetidae</taxon>
        <taxon>Geastrales</taxon>
        <taxon>Sphaerobolaceae</taxon>
        <taxon>Sphaerobolus</taxon>
    </lineage>
</organism>
<keyword evidence="3" id="KW-1185">Reference proteome</keyword>
<dbReference type="EMBL" id="KN837115">
    <property type="protein sequence ID" value="KIJ44813.1"/>
    <property type="molecule type" value="Genomic_DNA"/>
</dbReference>
<evidence type="ECO:0000313" key="2">
    <source>
        <dbReference type="EMBL" id="KIJ44813.1"/>
    </source>
</evidence>